<evidence type="ECO:0000313" key="2">
    <source>
        <dbReference type="EMBL" id="SFC35816.1"/>
    </source>
</evidence>
<sequence>MLLGIGIMAAVDEIIFHQLLAWHHFYDQSTTDVGLMADGLLHAAELLAITAGFFMLLHLSRAGKLSKHHSVAGFFLGAGGFQLFDGLVNHKVLRLHQIRYVDNILPYDLAWNAAALALLAVGAWLMKQAGHRTNESTT</sequence>
<accession>A0A1I1IHR7</accession>
<dbReference type="InterPro" id="IPR018719">
    <property type="entry name" value="DUF2243_membrane"/>
</dbReference>
<feature type="transmembrane region" description="Helical" evidence="1">
    <location>
        <begin position="109"/>
        <end position="126"/>
    </location>
</feature>
<dbReference type="AlphaFoldDB" id="A0A1I1IHR7"/>
<feature type="transmembrane region" description="Helical" evidence="1">
    <location>
        <begin position="39"/>
        <end position="59"/>
    </location>
</feature>
<feature type="transmembrane region" description="Helical" evidence="1">
    <location>
        <begin position="71"/>
        <end position="89"/>
    </location>
</feature>
<name>A0A1I1IHR7_9SPHI</name>
<evidence type="ECO:0000313" key="3">
    <source>
        <dbReference type="Proteomes" id="UP000199577"/>
    </source>
</evidence>
<keyword evidence="1" id="KW-0812">Transmembrane</keyword>
<dbReference type="Pfam" id="PF10002">
    <property type="entry name" value="DUF2243"/>
    <property type="match status" value="1"/>
</dbReference>
<protein>
    <submittedName>
        <fullName evidence="2">Uncharacterized membrane protein</fullName>
    </submittedName>
</protein>
<keyword evidence="1" id="KW-0472">Membrane</keyword>
<evidence type="ECO:0000256" key="1">
    <source>
        <dbReference type="SAM" id="Phobius"/>
    </source>
</evidence>
<dbReference type="Proteomes" id="UP000199577">
    <property type="component" value="Unassembled WGS sequence"/>
</dbReference>
<keyword evidence="1" id="KW-1133">Transmembrane helix</keyword>
<keyword evidence="3" id="KW-1185">Reference proteome</keyword>
<dbReference type="EMBL" id="FOLL01000009">
    <property type="protein sequence ID" value="SFC35816.1"/>
    <property type="molecule type" value="Genomic_DNA"/>
</dbReference>
<gene>
    <name evidence="2" type="ORF">SAMN05421747_10978</name>
</gene>
<reference evidence="2 3" key="1">
    <citation type="submission" date="2016-10" db="EMBL/GenBank/DDBJ databases">
        <authorList>
            <person name="de Groot N.N."/>
        </authorList>
    </citation>
    <scope>NUCLEOTIDE SEQUENCE [LARGE SCALE GENOMIC DNA]</scope>
    <source>
        <strain evidence="2 3">DSM 22900</strain>
    </source>
</reference>
<organism evidence="2 3">
    <name type="scientific">Parapedobacter composti</name>
    <dbReference type="NCBI Taxonomy" id="623281"/>
    <lineage>
        <taxon>Bacteria</taxon>
        <taxon>Pseudomonadati</taxon>
        <taxon>Bacteroidota</taxon>
        <taxon>Sphingobacteriia</taxon>
        <taxon>Sphingobacteriales</taxon>
        <taxon>Sphingobacteriaceae</taxon>
        <taxon>Parapedobacter</taxon>
    </lineage>
</organism>
<dbReference type="STRING" id="623281.SAMN05421747_10978"/>
<proteinExistence type="predicted"/>